<dbReference type="AlphaFoldDB" id="A0A418WYA4"/>
<gene>
    <name evidence="1" type="ORF">D3870_03615</name>
</gene>
<dbReference type="EMBL" id="QYUN01000002">
    <property type="protein sequence ID" value="RJG05229.1"/>
    <property type="molecule type" value="Genomic_DNA"/>
</dbReference>
<evidence type="ECO:0000313" key="2">
    <source>
        <dbReference type="Proteomes" id="UP000285190"/>
    </source>
</evidence>
<name>A0A418WYA4_9BURK</name>
<evidence type="ECO:0000313" key="1">
    <source>
        <dbReference type="EMBL" id="RJG05229.1"/>
    </source>
</evidence>
<keyword evidence="2" id="KW-1185">Reference proteome</keyword>
<dbReference type="InterPro" id="IPR014547">
    <property type="entry name" value="UCP028477"/>
</dbReference>
<comment type="caution">
    <text evidence="1">The sequence shown here is derived from an EMBL/GenBank/DDBJ whole genome shotgun (WGS) entry which is preliminary data.</text>
</comment>
<accession>A0A418WYA4</accession>
<organism evidence="1 2">
    <name type="scientific">Noviherbaspirillum cavernae</name>
    <dbReference type="NCBI Taxonomy" id="2320862"/>
    <lineage>
        <taxon>Bacteria</taxon>
        <taxon>Pseudomonadati</taxon>
        <taxon>Pseudomonadota</taxon>
        <taxon>Betaproteobacteria</taxon>
        <taxon>Burkholderiales</taxon>
        <taxon>Oxalobacteraceae</taxon>
        <taxon>Noviherbaspirillum</taxon>
    </lineage>
</organism>
<reference evidence="1 2" key="1">
    <citation type="submission" date="2018-09" db="EMBL/GenBank/DDBJ databases">
        <authorList>
            <person name="Zhu H."/>
        </authorList>
    </citation>
    <scope>NUCLEOTIDE SEQUENCE [LARGE SCALE GENOMIC DNA]</scope>
    <source>
        <strain evidence="1 2">K2R10-39</strain>
    </source>
</reference>
<dbReference type="RefSeq" id="WP_119736749.1">
    <property type="nucleotide sequence ID" value="NZ_QYUN01000002.1"/>
</dbReference>
<dbReference type="OrthoDB" id="9000139at2"/>
<proteinExistence type="predicted"/>
<protein>
    <submittedName>
        <fullName evidence="1">DUF2145 domain-containing protein</fullName>
    </submittedName>
</protein>
<dbReference type="Proteomes" id="UP000285190">
    <property type="component" value="Unassembled WGS sequence"/>
</dbReference>
<dbReference type="Pfam" id="PF09916">
    <property type="entry name" value="DUF2145"/>
    <property type="match status" value="1"/>
</dbReference>
<sequence>MQAMELAQKTKLALDASGAQVALLARAGQDLSKYGLRYSHVGYVWRDHPQGRWIVVHELNQCGTAESTLYNEGLANFFMDDLFAFEALVVVPNPEMQEKIARLLASDAPRRLHAPQYNMLSYAFSTRYQNSNQWVLELLAAANAKDAVIGDREQAQAWLKLAGFRPITVNVPTLTRLGGRMFRANVAFDDHPFDRRMAGMIDTVTVDSVVRFIEKIDRSVTKTTLRLED</sequence>